<dbReference type="GO" id="GO:0030313">
    <property type="term" value="C:cell envelope"/>
    <property type="evidence" value="ECO:0007669"/>
    <property type="project" value="TreeGrafter"/>
</dbReference>
<dbReference type="GO" id="GO:0060003">
    <property type="term" value="P:copper ion export"/>
    <property type="evidence" value="ECO:0007669"/>
    <property type="project" value="TreeGrafter"/>
</dbReference>
<dbReference type="Gene3D" id="2.40.30.170">
    <property type="match status" value="1"/>
</dbReference>
<keyword evidence="7" id="KW-1185">Reference proteome</keyword>
<dbReference type="InterPro" id="IPR058647">
    <property type="entry name" value="BSH_CzcB-like"/>
</dbReference>
<dbReference type="Pfam" id="PF25975">
    <property type="entry name" value="CzcB_C"/>
    <property type="match status" value="1"/>
</dbReference>
<dbReference type="RefSeq" id="WP_194452248.1">
    <property type="nucleotide sequence ID" value="NZ_CP063849.1"/>
</dbReference>
<evidence type="ECO:0000313" key="6">
    <source>
        <dbReference type="EMBL" id="QOY90588.1"/>
    </source>
</evidence>
<dbReference type="PANTHER" id="PTHR30097:SF4">
    <property type="entry name" value="SLR6042 PROTEIN"/>
    <property type="match status" value="1"/>
</dbReference>
<reference evidence="6 7" key="1">
    <citation type="submission" date="2020-10" db="EMBL/GenBank/DDBJ databases">
        <title>Complete genome sequence of Paludibaculum fermentans P105T, a facultatively anaerobic acidobacterium capable of dissimilatory Fe(III) reduction.</title>
        <authorList>
            <person name="Dedysh S.N."/>
            <person name="Beletsky A.V."/>
            <person name="Kulichevskaya I.S."/>
            <person name="Mardanov A.V."/>
            <person name="Ravin N.V."/>
        </authorList>
    </citation>
    <scope>NUCLEOTIDE SEQUENCE [LARGE SCALE GENOMIC DNA]</scope>
    <source>
        <strain evidence="6 7">P105</strain>
    </source>
</reference>
<gene>
    <name evidence="6" type="ORF">IRI77_11760</name>
</gene>
<dbReference type="FunFam" id="2.40.30.170:FF:000010">
    <property type="entry name" value="Efflux RND transporter periplasmic adaptor subunit"/>
    <property type="match status" value="1"/>
</dbReference>
<dbReference type="GO" id="GO:0016020">
    <property type="term" value="C:membrane"/>
    <property type="evidence" value="ECO:0007669"/>
    <property type="project" value="InterPro"/>
</dbReference>
<evidence type="ECO:0000259" key="3">
    <source>
        <dbReference type="Pfam" id="PF25954"/>
    </source>
</evidence>
<dbReference type="PANTHER" id="PTHR30097">
    <property type="entry name" value="CATION EFFLUX SYSTEM PROTEIN CUSB"/>
    <property type="match status" value="1"/>
</dbReference>
<dbReference type="EMBL" id="CP063849">
    <property type="protein sequence ID" value="QOY90588.1"/>
    <property type="molecule type" value="Genomic_DNA"/>
</dbReference>
<accession>A0A7S7NVI3</accession>
<dbReference type="PROSITE" id="PS51257">
    <property type="entry name" value="PROKAR_LIPOPROTEIN"/>
    <property type="match status" value="1"/>
</dbReference>
<dbReference type="GO" id="GO:0015679">
    <property type="term" value="P:plasma membrane copper ion transport"/>
    <property type="evidence" value="ECO:0007669"/>
    <property type="project" value="TreeGrafter"/>
</dbReference>
<evidence type="ECO:0000313" key="7">
    <source>
        <dbReference type="Proteomes" id="UP000593892"/>
    </source>
</evidence>
<feature type="domain" description="CzcB-like barrel-sandwich hybrid" evidence="4">
    <location>
        <begin position="75"/>
        <end position="232"/>
    </location>
</feature>
<feature type="domain" description="CusB-like beta-barrel" evidence="3">
    <location>
        <begin position="236"/>
        <end position="309"/>
    </location>
</feature>
<dbReference type="KEGG" id="pfer:IRI77_11760"/>
<dbReference type="SUPFAM" id="SSF111369">
    <property type="entry name" value="HlyD-like secretion proteins"/>
    <property type="match status" value="1"/>
</dbReference>
<dbReference type="GO" id="GO:0022857">
    <property type="term" value="F:transmembrane transporter activity"/>
    <property type="evidence" value="ECO:0007669"/>
    <property type="project" value="InterPro"/>
</dbReference>
<dbReference type="InterPro" id="IPR006143">
    <property type="entry name" value="RND_pump_MFP"/>
</dbReference>
<comment type="similarity">
    <text evidence="1">Belongs to the membrane fusion protein (MFP) (TC 8.A.1) family.</text>
</comment>
<dbReference type="Gene3D" id="2.40.50.100">
    <property type="match status" value="1"/>
</dbReference>
<dbReference type="InterPro" id="IPR058649">
    <property type="entry name" value="CzcB_C"/>
</dbReference>
<feature type="domain" description="CzcB-like C-terminal circularly permuted SH3-like" evidence="5">
    <location>
        <begin position="318"/>
        <end position="379"/>
    </location>
</feature>
<protein>
    <submittedName>
        <fullName evidence="6">Efflux RND transporter periplasmic adaptor subunit</fullName>
    </submittedName>
</protein>
<dbReference type="Pfam" id="PF25973">
    <property type="entry name" value="BSH_CzcB"/>
    <property type="match status" value="1"/>
</dbReference>
<dbReference type="Gene3D" id="2.40.420.20">
    <property type="match status" value="1"/>
</dbReference>
<dbReference type="Pfam" id="PF25954">
    <property type="entry name" value="Beta-barrel_RND_2"/>
    <property type="match status" value="1"/>
</dbReference>
<name>A0A7S7NVI3_PALFE</name>
<proteinExistence type="inferred from homology"/>
<sequence length="390" mass="42264">MKKSMFLLAATLVLAGCSQPKPEPTPNEEKREGGLVQISAEAQSHFGMQVEAAQVHSLHELLQVPGTVQPIDSRVNTIRPLARGRLHEVLVKVGDRVSKGQPLATYDNMEAGELVAQLSGARADLERLRGQERQLGRQVERARALAEIGAVPKKEFELATADQRAAGQSVKSQESVVEGIVARLRRFGLTGAETQTTPITTITAPLAGVITKQEASPGEVVESTTALFTIADLSAVWVQAEVYEKDLGRLRIGQDALITVDTYPDQGFTGRVTYVSDFLDPRTRTARVRCEVPNGSMQLKLDMYTNVQLPTTFSRKTLAVPSGAIQEVGDKTVVFVRKSATEFEPRVVTAGKTVRELVEIVTGLTAGEMVVKTGAFHLKSILVGKELGEE</sequence>
<dbReference type="Proteomes" id="UP000593892">
    <property type="component" value="Chromosome"/>
</dbReference>
<evidence type="ECO:0000259" key="5">
    <source>
        <dbReference type="Pfam" id="PF25975"/>
    </source>
</evidence>
<evidence type="ECO:0000256" key="1">
    <source>
        <dbReference type="ARBA" id="ARBA00009477"/>
    </source>
</evidence>
<evidence type="ECO:0000259" key="4">
    <source>
        <dbReference type="Pfam" id="PF25973"/>
    </source>
</evidence>
<dbReference type="AlphaFoldDB" id="A0A7S7NVI3"/>
<dbReference type="InterPro" id="IPR051909">
    <property type="entry name" value="MFP_Cation_Efflux"/>
</dbReference>
<dbReference type="NCBIfam" id="TIGR01730">
    <property type="entry name" value="RND_mfp"/>
    <property type="match status" value="1"/>
</dbReference>
<dbReference type="InterPro" id="IPR058792">
    <property type="entry name" value="Beta-barrel_RND_2"/>
</dbReference>
<keyword evidence="2" id="KW-0813">Transport</keyword>
<evidence type="ECO:0000256" key="2">
    <source>
        <dbReference type="ARBA" id="ARBA00022448"/>
    </source>
</evidence>
<organism evidence="6 7">
    <name type="scientific">Paludibaculum fermentans</name>
    <dbReference type="NCBI Taxonomy" id="1473598"/>
    <lineage>
        <taxon>Bacteria</taxon>
        <taxon>Pseudomonadati</taxon>
        <taxon>Acidobacteriota</taxon>
        <taxon>Terriglobia</taxon>
        <taxon>Bryobacterales</taxon>
        <taxon>Bryobacteraceae</taxon>
        <taxon>Paludibaculum</taxon>
    </lineage>
</organism>